<evidence type="ECO:0000313" key="1">
    <source>
        <dbReference type="EMBL" id="CAG8956795.1"/>
    </source>
</evidence>
<evidence type="ECO:0000313" key="2">
    <source>
        <dbReference type="Proteomes" id="UP000696280"/>
    </source>
</evidence>
<keyword evidence="2" id="KW-1185">Reference proteome</keyword>
<comment type="caution">
    <text evidence="1">The sequence shown here is derived from an EMBL/GenBank/DDBJ whole genome shotgun (WGS) entry which is preliminary data.</text>
</comment>
<dbReference type="EMBL" id="CAJVRL010000073">
    <property type="protein sequence ID" value="CAG8956795.1"/>
    <property type="molecule type" value="Genomic_DNA"/>
</dbReference>
<protein>
    <submittedName>
        <fullName evidence="1">Uncharacterized protein</fullName>
    </submittedName>
</protein>
<gene>
    <name evidence="1" type="ORF">HYFRA_00011184</name>
</gene>
<reference evidence="1" key="1">
    <citation type="submission" date="2021-07" db="EMBL/GenBank/DDBJ databases">
        <authorList>
            <person name="Durling M."/>
        </authorList>
    </citation>
    <scope>NUCLEOTIDE SEQUENCE</scope>
</reference>
<dbReference type="Proteomes" id="UP000696280">
    <property type="component" value="Unassembled WGS sequence"/>
</dbReference>
<accession>A0A9N9PV12</accession>
<proteinExistence type="predicted"/>
<sequence length="224" mass="24808">MDRTAPPRVCDGAKLMIVGMGKPEAAEAVFILPFVVLMLMFCPCQHRFPSLPNTTHGLRIVREAPAFTASPALTLHWHSHFPVPANLEAKTAPFLLESENRKTPTVNRILRSAAQHSEPHPHRQRSIDFTIQREAASSHRASDLQPTYSYSYSYSTATAKLRQHRTSSVPAYSYRIQIPASSRGPPPLNNLRQQRSSAPCISCLPPARRLVNSPAAALPSMIRA</sequence>
<organism evidence="1 2">
    <name type="scientific">Hymenoscyphus fraxineus</name>
    <dbReference type="NCBI Taxonomy" id="746836"/>
    <lineage>
        <taxon>Eukaryota</taxon>
        <taxon>Fungi</taxon>
        <taxon>Dikarya</taxon>
        <taxon>Ascomycota</taxon>
        <taxon>Pezizomycotina</taxon>
        <taxon>Leotiomycetes</taxon>
        <taxon>Helotiales</taxon>
        <taxon>Helotiaceae</taxon>
        <taxon>Hymenoscyphus</taxon>
    </lineage>
</organism>
<dbReference type="AlphaFoldDB" id="A0A9N9PV12"/>
<name>A0A9N9PV12_9HELO</name>